<keyword evidence="1" id="KW-0472">Membrane</keyword>
<dbReference type="EMBL" id="JANIPJ010000002">
    <property type="protein sequence ID" value="MCR2802787.1"/>
    <property type="molecule type" value="Genomic_DNA"/>
</dbReference>
<dbReference type="AlphaFoldDB" id="A0A9X2MMH4"/>
<keyword evidence="1" id="KW-0812">Transmembrane</keyword>
<keyword evidence="3" id="KW-1185">Reference proteome</keyword>
<evidence type="ECO:0000313" key="2">
    <source>
        <dbReference type="EMBL" id="MCR2802787.1"/>
    </source>
</evidence>
<evidence type="ECO:0000313" key="3">
    <source>
        <dbReference type="Proteomes" id="UP001141950"/>
    </source>
</evidence>
<gene>
    <name evidence="2" type="ORF">NQZ67_02735</name>
</gene>
<name>A0A9X2MMH4_9BACL</name>
<reference evidence="2" key="1">
    <citation type="submission" date="2022-08" db="EMBL/GenBank/DDBJ databases">
        <title>The genomic sequence of strain Paenibacillus sp. SCIV0701.</title>
        <authorList>
            <person name="Zhao H."/>
        </authorList>
    </citation>
    <scope>NUCLEOTIDE SEQUENCE</scope>
    <source>
        <strain evidence="2">SCIV0701</strain>
    </source>
</reference>
<sequence>MMKRFRIGKGLWFSVILFVVLACSIVYYSSRSTMQNEIMRELNDIHSGSNEIIVTQIKEDQVFTLYEVDSHSIRYAYFKDKQFGLELLHSGGNAALQSDDGISWHVSERANGEEAFYYGAVLDPAIAQIVIINSGVKSAQIIEYEDKRAWFLADESRIKLPVHIRAIDLEGNVVYESYNGE</sequence>
<organism evidence="2 3">
    <name type="scientific">Paenibacillus soyae</name>
    <dbReference type="NCBI Taxonomy" id="2969249"/>
    <lineage>
        <taxon>Bacteria</taxon>
        <taxon>Bacillati</taxon>
        <taxon>Bacillota</taxon>
        <taxon>Bacilli</taxon>
        <taxon>Bacillales</taxon>
        <taxon>Paenibacillaceae</taxon>
        <taxon>Paenibacillus</taxon>
    </lineage>
</organism>
<protein>
    <submittedName>
        <fullName evidence="2">Uncharacterized protein</fullName>
    </submittedName>
</protein>
<comment type="caution">
    <text evidence="2">The sequence shown here is derived from an EMBL/GenBank/DDBJ whole genome shotgun (WGS) entry which is preliminary data.</text>
</comment>
<dbReference type="RefSeq" id="WP_257442519.1">
    <property type="nucleotide sequence ID" value="NZ_JANIPJ010000002.1"/>
</dbReference>
<proteinExistence type="predicted"/>
<feature type="transmembrane region" description="Helical" evidence="1">
    <location>
        <begin position="12"/>
        <end position="30"/>
    </location>
</feature>
<dbReference type="PROSITE" id="PS51257">
    <property type="entry name" value="PROKAR_LIPOPROTEIN"/>
    <property type="match status" value="1"/>
</dbReference>
<keyword evidence="1" id="KW-1133">Transmembrane helix</keyword>
<dbReference type="Proteomes" id="UP001141950">
    <property type="component" value="Unassembled WGS sequence"/>
</dbReference>
<evidence type="ECO:0000256" key="1">
    <source>
        <dbReference type="SAM" id="Phobius"/>
    </source>
</evidence>
<accession>A0A9X2MMH4</accession>